<evidence type="ECO:0000256" key="2">
    <source>
        <dbReference type="SAM" id="Phobius"/>
    </source>
</evidence>
<proteinExistence type="predicted"/>
<dbReference type="AlphaFoldDB" id="A0A1J4JBR3"/>
<feature type="compositionally biased region" description="Acidic residues" evidence="1">
    <location>
        <begin position="188"/>
        <end position="204"/>
    </location>
</feature>
<reference evidence="3" key="1">
    <citation type="submission" date="2016-10" db="EMBL/GenBank/DDBJ databases">
        <authorList>
            <person name="Benchimol M."/>
            <person name="Almeida L.G."/>
            <person name="Vasconcelos A.T."/>
            <person name="Perreira-Neves A."/>
            <person name="Rosa I.A."/>
            <person name="Tasca T."/>
            <person name="Bogo M.R."/>
            <person name="de Souza W."/>
        </authorList>
    </citation>
    <scope>NUCLEOTIDE SEQUENCE [LARGE SCALE GENOMIC DNA]</scope>
    <source>
        <strain evidence="3">K</strain>
    </source>
</reference>
<evidence type="ECO:0000313" key="3">
    <source>
        <dbReference type="EMBL" id="OHS96584.1"/>
    </source>
</evidence>
<gene>
    <name evidence="3" type="ORF">TRFO_37244</name>
</gene>
<organism evidence="3 4">
    <name type="scientific">Tritrichomonas foetus</name>
    <dbReference type="NCBI Taxonomy" id="1144522"/>
    <lineage>
        <taxon>Eukaryota</taxon>
        <taxon>Metamonada</taxon>
        <taxon>Parabasalia</taxon>
        <taxon>Tritrichomonadida</taxon>
        <taxon>Tritrichomonadidae</taxon>
        <taxon>Tritrichomonas</taxon>
    </lineage>
</organism>
<feature type="transmembrane region" description="Helical" evidence="2">
    <location>
        <begin position="83"/>
        <end position="103"/>
    </location>
</feature>
<dbReference type="RefSeq" id="XP_068349721.1">
    <property type="nucleotide sequence ID" value="XM_068511309.1"/>
</dbReference>
<evidence type="ECO:0000256" key="1">
    <source>
        <dbReference type="SAM" id="MobiDB-lite"/>
    </source>
</evidence>
<keyword evidence="2" id="KW-0472">Membrane</keyword>
<sequence length="210" mass="23746">MLNELKKKKSPKKKGKRVRKRILSPTQKQKQQVETRDIDLDYEYDDNDYNIDYDDDEFNEVLENQEQAEEPVKETQKKGISKWMFLAVFLIFLVAGTAAFIFISPPRAFNALKTGLFGSSALAASSADGEINLDTESLNDTIINENVQADITESEENETGDLQKVLDGVEKVIENSENQTEAQNETENALENETAEQAETDNENTETVQQ</sequence>
<dbReference type="VEuPathDB" id="TrichDB:TRFO_37244"/>
<name>A0A1J4JBR3_9EUKA</name>
<keyword evidence="4" id="KW-1185">Reference proteome</keyword>
<protein>
    <submittedName>
        <fullName evidence="3">Uncharacterized protein</fullName>
    </submittedName>
</protein>
<evidence type="ECO:0000313" key="4">
    <source>
        <dbReference type="Proteomes" id="UP000179807"/>
    </source>
</evidence>
<keyword evidence="2" id="KW-0812">Transmembrane</keyword>
<dbReference type="GeneID" id="94846013"/>
<accession>A0A1J4JBR3</accession>
<comment type="caution">
    <text evidence="3">The sequence shown here is derived from an EMBL/GenBank/DDBJ whole genome shotgun (WGS) entry which is preliminary data.</text>
</comment>
<feature type="compositionally biased region" description="Basic residues" evidence="1">
    <location>
        <begin position="1"/>
        <end position="22"/>
    </location>
</feature>
<feature type="compositionally biased region" description="Low complexity" evidence="1">
    <location>
        <begin position="175"/>
        <end position="187"/>
    </location>
</feature>
<dbReference type="EMBL" id="MLAK01001167">
    <property type="protein sequence ID" value="OHS96584.1"/>
    <property type="molecule type" value="Genomic_DNA"/>
</dbReference>
<feature type="region of interest" description="Disordered" evidence="1">
    <location>
        <begin position="175"/>
        <end position="210"/>
    </location>
</feature>
<dbReference type="Proteomes" id="UP000179807">
    <property type="component" value="Unassembled WGS sequence"/>
</dbReference>
<feature type="region of interest" description="Disordered" evidence="1">
    <location>
        <begin position="1"/>
        <end position="37"/>
    </location>
</feature>
<keyword evidence="2" id="KW-1133">Transmembrane helix</keyword>